<organism evidence="1 2">
    <name type="scientific">Cupriavidus nantongensis</name>
    <dbReference type="NCBI Taxonomy" id="1796606"/>
    <lineage>
        <taxon>Bacteria</taxon>
        <taxon>Pseudomonadati</taxon>
        <taxon>Pseudomonadota</taxon>
        <taxon>Betaproteobacteria</taxon>
        <taxon>Burkholderiales</taxon>
        <taxon>Burkholderiaceae</taxon>
        <taxon>Cupriavidus</taxon>
    </lineage>
</organism>
<sequence length="249" mass="27629">MHAPAACVVISQPMYFPWVGMLEQIRLCDTYVFYDDVQFARGFLNRVQVKTRDGVRWLTVPLRNRRRGSLICELELDDSENWRARHRDILRQAYAGTPFLQDMLDLVDDVFGAPTPTLASLGKRSTLALARYFGLDAQTTFLDASALGVPGHSSARLLALCRQQGAARYVTGHGARRYLDHGIFDAAGIAVEYMRYQLDPYPQCHGPFTPYVSALDLVANCGPGGRARICSGTEAWRTACAAPALAIQE</sequence>
<dbReference type="STRING" id="1796606.A2G96_29970"/>
<evidence type="ECO:0000313" key="1">
    <source>
        <dbReference type="EMBL" id="AMR82445.1"/>
    </source>
</evidence>
<dbReference type="Proteomes" id="UP000075238">
    <property type="component" value="Chromosome 2"/>
</dbReference>
<evidence type="ECO:0008006" key="3">
    <source>
        <dbReference type="Google" id="ProtNLM"/>
    </source>
</evidence>
<dbReference type="InterPro" id="IPR014985">
    <property type="entry name" value="WbqC"/>
</dbReference>
<protein>
    <recommendedName>
        <fullName evidence="3">WbqC-like protein</fullName>
    </recommendedName>
</protein>
<evidence type="ECO:0000313" key="2">
    <source>
        <dbReference type="Proteomes" id="UP000075238"/>
    </source>
</evidence>
<accession>A0A142JWI3</accession>
<dbReference type="Pfam" id="PF08889">
    <property type="entry name" value="WbqC"/>
    <property type="match status" value="1"/>
</dbReference>
<gene>
    <name evidence="1" type="ORF">A2G96_29970</name>
</gene>
<dbReference type="KEGG" id="cnan:A2G96_29970"/>
<name>A0A142JWI3_9BURK</name>
<reference evidence="1 2" key="1">
    <citation type="submission" date="2016-03" db="EMBL/GenBank/DDBJ databases">
        <title>Complete genome sequence of a novel chlorpyrifos degrading bacterium, Cupriavidus nantongensis sp. X1.</title>
        <authorList>
            <person name="Fang L."/>
        </authorList>
    </citation>
    <scope>NUCLEOTIDE SEQUENCE [LARGE SCALE GENOMIC DNA]</scope>
    <source>
        <strain evidence="1 2">X1</strain>
    </source>
</reference>
<proteinExistence type="predicted"/>
<dbReference type="AlphaFoldDB" id="A0A142JWI3"/>
<keyword evidence="2" id="KW-1185">Reference proteome</keyword>
<dbReference type="EMBL" id="CP014845">
    <property type="protein sequence ID" value="AMR82445.1"/>
    <property type="molecule type" value="Genomic_DNA"/>
</dbReference>